<dbReference type="GeneID" id="84590876"/>
<name>A0AAJ8DYM5_ASPNG</name>
<dbReference type="KEGG" id="ang:An04g04220"/>
<gene>
    <name evidence="1" type="ORF">An04g04220</name>
</gene>
<evidence type="ECO:0000313" key="1">
    <source>
        <dbReference type="RefSeq" id="XP_059600532.1"/>
    </source>
</evidence>
<sequence>MNAGQKPMACMKAEACCRIVWPWHPRQPAVMRMWVHWLPLTIIAEEKVVLVYVLLYGQPYLHGEDATQLTRKNASERALVTKNCRGALPWGRKMGMIRKAARDYRMNALYSEDQRAVLGHKQALTLWTETRRGHRTGKDAAIKSTRRTHMCPS</sequence>
<reference evidence="1" key="1">
    <citation type="submission" date="2025-02" db="EMBL/GenBank/DDBJ databases">
        <authorList>
            <consortium name="NCBI Genome Project"/>
        </authorList>
    </citation>
    <scope>NUCLEOTIDE SEQUENCE</scope>
</reference>
<reference evidence="1" key="2">
    <citation type="submission" date="2025-08" db="UniProtKB">
        <authorList>
            <consortium name="RefSeq"/>
        </authorList>
    </citation>
    <scope>IDENTIFICATION</scope>
</reference>
<protein>
    <submittedName>
        <fullName evidence="1">Uncharacterized protein</fullName>
    </submittedName>
</protein>
<accession>A0AAJ8DYM5</accession>
<dbReference type="VEuPathDB" id="FungiDB:An04g04220"/>
<organism evidence="1">
    <name type="scientific">Aspergillus niger</name>
    <dbReference type="NCBI Taxonomy" id="5061"/>
    <lineage>
        <taxon>Eukaryota</taxon>
        <taxon>Fungi</taxon>
        <taxon>Dikarya</taxon>
        <taxon>Ascomycota</taxon>
        <taxon>Pezizomycotina</taxon>
        <taxon>Eurotiomycetes</taxon>
        <taxon>Eurotiomycetidae</taxon>
        <taxon>Eurotiales</taxon>
        <taxon>Aspergillaceae</taxon>
        <taxon>Aspergillus</taxon>
        <taxon>Aspergillus subgen. Circumdati</taxon>
    </lineage>
</organism>
<proteinExistence type="predicted"/>
<dbReference type="RefSeq" id="XP_059600532.1">
    <property type="nucleotide sequence ID" value="XM_059747467.1"/>
</dbReference>
<dbReference type="AlphaFoldDB" id="A0AAJ8DYM5"/>